<dbReference type="EMBL" id="KQ001650">
    <property type="protein sequence ID" value="KJP89498.1"/>
    <property type="molecule type" value="Genomic_DNA"/>
</dbReference>
<protein>
    <recommendedName>
        <fullName evidence="2">Plasmodium RESA N-terminal domain-containing protein</fullName>
    </recommendedName>
</protein>
<dbReference type="InterPro" id="IPR019111">
    <property type="entry name" value="PRESA_N"/>
</dbReference>
<evidence type="ECO:0000256" key="1">
    <source>
        <dbReference type="SAM" id="MobiDB-lite"/>
    </source>
</evidence>
<evidence type="ECO:0000259" key="2">
    <source>
        <dbReference type="Pfam" id="PF09687"/>
    </source>
</evidence>
<dbReference type="RefSeq" id="XP_012333776.1">
    <property type="nucleotide sequence ID" value="XM_012478353.1"/>
</dbReference>
<organism evidence="3 4">
    <name type="scientific">Plasmodium fragile</name>
    <dbReference type="NCBI Taxonomy" id="5857"/>
    <lineage>
        <taxon>Eukaryota</taxon>
        <taxon>Sar</taxon>
        <taxon>Alveolata</taxon>
        <taxon>Apicomplexa</taxon>
        <taxon>Aconoidasida</taxon>
        <taxon>Haemosporida</taxon>
        <taxon>Plasmodiidae</taxon>
        <taxon>Plasmodium</taxon>
        <taxon>Plasmodium (Plasmodium)</taxon>
    </lineage>
</organism>
<name>A0A0D9QRB7_PLAFR</name>
<feature type="region of interest" description="Disordered" evidence="1">
    <location>
        <begin position="241"/>
        <end position="337"/>
    </location>
</feature>
<dbReference type="GeneID" id="24266021"/>
<dbReference type="PANTHER" id="PTHR36193">
    <property type="entry name" value="PHISTB DOMAIN-CONTAINING RESA-LIKE PROTEIN 1"/>
    <property type="match status" value="1"/>
</dbReference>
<dbReference type="OrthoDB" id="387001at2759"/>
<reference evidence="3 4" key="1">
    <citation type="submission" date="2014-03" db="EMBL/GenBank/DDBJ databases">
        <title>The Genome Sequence of Plasmodium fragile nilgiri.</title>
        <authorList>
            <consortium name="The Broad Institute Genomics Platform"/>
            <consortium name="The Broad Institute Genome Sequencing Center for Infectious Disease"/>
            <person name="Neafsey D."/>
            <person name="Duraisingh M."/>
            <person name="Young S.K."/>
            <person name="Zeng Q."/>
            <person name="Gargeya S."/>
            <person name="Abouelleil A."/>
            <person name="Alvarado L."/>
            <person name="Chapman S.B."/>
            <person name="Gainer-Dewar J."/>
            <person name="Goldberg J."/>
            <person name="Griggs A."/>
            <person name="Gujja S."/>
            <person name="Hansen M."/>
            <person name="Howarth C."/>
            <person name="Imamovic A."/>
            <person name="Larimer J."/>
            <person name="Pearson M."/>
            <person name="Poon T.W."/>
            <person name="Priest M."/>
            <person name="Roberts A."/>
            <person name="Saif S."/>
            <person name="Shea T."/>
            <person name="Sykes S."/>
            <person name="Wortman J."/>
            <person name="Nusbaum C."/>
            <person name="Birren B."/>
        </authorList>
    </citation>
    <scope>NUCLEOTIDE SEQUENCE [LARGE SCALE GENOMIC DNA]</scope>
    <source>
        <strain evidence="4">nilgiri</strain>
    </source>
</reference>
<dbReference type="VEuPathDB" id="PlasmoDB:AK88_00707"/>
<feature type="domain" description="Plasmodium RESA N-terminal" evidence="2">
    <location>
        <begin position="422"/>
        <end position="545"/>
    </location>
</feature>
<feature type="region of interest" description="Disordered" evidence="1">
    <location>
        <begin position="121"/>
        <end position="216"/>
    </location>
</feature>
<evidence type="ECO:0000313" key="4">
    <source>
        <dbReference type="Proteomes" id="UP000054561"/>
    </source>
</evidence>
<dbReference type="AlphaFoldDB" id="A0A0D9QRB7"/>
<evidence type="ECO:0000313" key="3">
    <source>
        <dbReference type="EMBL" id="KJP89498.1"/>
    </source>
</evidence>
<feature type="compositionally biased region" description="Basic and acidic residues" evidence="1">
    <location>
        <begin position="206"/>
        <end position="216"/>
    </location>
</feature>
<feature type="region of interest" description="Disordered" evidence="1">
    <location>
        <begin position="355"/>
        <end position="410"/>
    </location>
</feature>
<sequence length="564" mass="67063">MLNSHKKTVALAGKSKYTYKNNSQSYVPDDTKRIRNKCNGNNGRNFMPSRVMSALLLIILCAVLKNECTYANEAALRRNASRQLSEMKDYSKGYKDNKCKRNDRYCFPDEQFHNMREDGMAHRGRESRIKMSSHEEWDGERGLHHPRNRDMNMGMHRDVEHDRRRSRYRDDVDEEMDMERADRRRNRNRGEMDEEMERYNRRRRDKGRDMNRDDGDYMYERGREMYLGRDIDEMGRRRYREEMDTRTRRDAMGPGRDRDEIGRGRDRDDMGPGRDRYEMGPGRDREEIGRGRDRDEMGPGRDRYEMGPGRHRDDMGPGRENARQELDHGNKQEPEMPVKLGREVGRILPRGDMALELERRRKGTGGDMDEEVDRDEGKREKEKSTDVESGMNKRPSENKNMPPVSDVKELDTTNSTDINFHVTESEIAQMIDELQDYVKVDDMFLLFNFVNNNEKNKYIKMQLGVVRMCETLAQYYKIPHHYKTRQWAKSYHGMTEQLLHNEKKSYNKLCTFVQNGNSSHVAFVEFLNELVGIWTSCTKEMEKYWKSYLTNKFKVYWETKNVDV</sequence>
<gene>
    <name evidence="3" type="ORF">AK88_00707</name>
</gene>
<dbReference type="Pfam" id="PF09687">
    <property type="entry name" value="PRESAN"/>
    <property type="match status" value="1"/>
</dbReference>
<feature type="compositionally biased region" description="Basic and acidic residues" evidence="1">
    <location>
        <begin position="375"/>
        <end position="386"/>
    </location>
</feature>
<keyword evidence="4" id="KW-1185">Reference proteome</keyword>
<dbReference type="Gene3D" id="6.10.280.180">
    <property type="entry name" value="Plasmodium RESA, N-terminal helical domain"/>
    <property type="match status" value="1"/>
</dbReference>
<feature type="compositionally biased region" description="Basic and acidic residues" evidence="1">
    <location>
        <begin position="121"/>
        <end position="143"/>
    </location>
</feature>
<accession>A0A0D9QRB7</accession>
<dbReference type="OMA" id="RNRDMEM"/>
<dbReference type="InterPro" id="IPR006526">
    <property type="entry name" value="Export_prot_PHISTa/b/c"/>
</dbReference>
<proteinExistence type="predicted"/>
<dbReference type="NCBIfam" id="TIGR01639">
    <property type="entry name" value="P_fal_TIGR01639"/>
    <property type="match status" value="1"/>
</dbReference>
<dbReference type="PANTHER" id="PTHR36193:SF23">
    <property type="entry name" value="PHISTB DOMAIN-CONTAINING RESA-LIKE PROTEIN 1"/>
    <property type="match status" value="1"/>
</dbReference>
<dbReference type="InterPro" id="IPR044885">
    <property type="entry name" value="PRESA_N_sf"/>
</dbReference>
<dbReference type="Proteomes" id="UP000054561">
    <property type="component" value="Unassembled WGS sequence"/>
</dbReference>